<reference evidence="2" key="1">
    <citation type="submission" date="2018-04" db="EMBL/GenBank/DDBJ databases">
        <title>Whole genome sequencing of Hypsizygus marmoreus.</title>
        <authorList>
            <person name="Choi I.-G."/>
            <person name="Min B."/>
            <person name="Kim J.-G."/>
            <person name="Kim S."/>
            <person name="Oh Y.-L."/>
            <person name="Kong W.-S."/>
            <person name="Park H."/>
            <person name="Jeong J."/>
            <person name="Song E.-S."/>
        </authorList>
    </citation>
    <scope>NUCLEOTIDE SEQUENCE [LARGE SCALE GENOMIC DNA]</scope>
    <source>
        <strain evidence="2">51987-8</strain>
    </source>
</reference>
<accession>A0A369KDL5</accession>
<evidence type="ECO:0000313" key="2">
    <source>
        <dbReference type="EMBL" id="RDB29016.1"/>
    </source>
</evidence>
<dbReference type="PANTHER" id="PTHR40129">
    <property type="entry name" value="KETOPANTOATE REDUCTASE N-TERMINAL DOMAIN-CONTAINING PROTEIN"/>
    <property type="match status" value="1"/>
</dbReference>
<dbReference type="EMBL" id="LUEZ02000010">
    <property type="protein sequence ID" value="RDB29016.1"/>
    <property type="molecule type" value="Genomic_DNA"/>
</dbReference>
<protein>
    <submittedName>
        <fullName evidence="2">Uncharacterized protein</fullName>
    </submittedName>
</protein>
<dbReference type="OrthoDB" id="674948at2759"/>
<gene>
    <name evidence="2" type="ORF">Hypma_014971</name>
</gene>
<dbReference type="Gene3D" id="3.40.50.720">
    <property type="entry name" value="NAD(P)-binding Rossmann-like Domain"/>
    <property type="match status" value="1"/>
</dbReference>
<dbReference type="InParanoid" id="A0A369KDL5"/>
<dbReference type="STRING" id="39966.A0A369KDL5"/>
<feature type="region of interest" description="Disordered" evidence="1">
    <location>
        <begin position="236"/>
        <end position="276"/>
    </location>
</feature>
<dbReference type="AlphaFoldDB" id="A0A369KDL5"/>
<dbReference type="InterPro" id="IPR036291">
    <property type="entry name" value="NAD(P)-bd_dom_sf"/>
</dbReference>
<keyword evidence="3" id="KW-1185">Reference proteome</keyword>
<feature type="compositionally biased region" description="Basic and acidic residues" evidence="1">
    <location>
        <begin position="262"/>
        <end position="276"/>
    </location>
</feature>
<feature type="compositionally biased region" description="Low complexity" evidence="1">
    <location>
        <begin position="236"/>
        <end position="248"/>
    </location>
</feature>
<evidence type="ECO:0000313" key="3">
    <source>
        <dbReference type="Proteomes" id="UP000076154"/>
    </source>
</evidence>
<comment type="caution">
    <text evidence="2">The sequence shown here is derived from an EMBL/GenBank/DDBJ whole genome shotgun (WGS) entry which is preliminary data.</text>
</comment>
<name>A0A369KDL5_HYPMA</name>
<dbReference type="SUPFAM" id="SSF51735">
    <property type="entry name" value="NAD(P)-binding Rossmann-fold domains"/>
    <property type="match status" value="1"/>
</dbReference>
<proteinExistence type="predicted"/>
<sequence>MPMVDILILGAGWTSTFLIPLCTSRSLTHASTTRTGRDFTIPFSFSPDSDDLEPYRVLPDAHTVLITFPIDRPGAPERLVRLYRASRSGGLEATGFIQLGTTGIWDGPRKAIKTDPPTPVENKWYDRHTPFVPNARASAEIELLGLSCAETPTTVLNLAGLWGGGRSMRNWVGRVAPTKEVLRCKGSLHMIHGLDVARAILAIHGSFSKAAGQRWILTDGRVYDWWDLASAWGSPPSSSPFISGSTSGVPGGRNGEENNNEVEVKKEEDEDKMHGPHARWVRELMRETGVRALPRDVGLLGRAMDSREFWEVFGLGPVRARLEGW</sequence>
<dbReference type="PANTHER" id="PTHR40129:SF2">
    <property type="entry name" value="KETOPANTOATE REDUCTASE N-TERMINAL DOMAIN-CONTAINING PROTEIN"/>
    <property type="match status" value="1"/>
</dbReference>
<dbReference type="Proteomes" id="UP000076154">
    <property type="component" value="Unassembled WGS sequence"/>
</dbReference>
<evidence type="ECO:0000256" key="1">
    <source>
        <dbReference type="SAM" id="MobiDB-lite"/>
    </source>
</evidence>
<organism evidence="2 3">
    <name type="scientific">Hypsizygus marmoreus</name>
    <name type="common">White beech mushroom</name>
    <name type="synonym">Agaricus marmoreus</name>
    <dbReference type="NCBI Taxonomy" id="39966"/>
    <lineage>
        <taxon>Eukaryota</taxon>
        <taxon>Fungi</taxon>
        <taxon>Dikarya</taxon>
        <taxon>Basidiomycota</taxon>
        <taxon>Agaricomycotina</taxon>
        <taxon>Agaricomycetes</taxon>
        <taxon>Agaricomycetidae</taxon>
        <taxon>Agaricales</taxon>
        <taxon>Tricholomatineae</taxon>
        <taxon>Lyophyllaceae</taxon>
        <taxon>Hypsizygus</taxon>
    </lineage>
</organism>